<dbReference type="RefSeq" id="WP_261625914.1">
    <property type="nucleotide sequence ID" value="NZ_CAMAPC010000003.1"/>
</dbReference>
<dbReference type="AlphaFoldDB" id="A0A9W4QTN0"/>
<protein>
    <submittedName>
        <fullName evidence="1">Uncharacterized protein</fullName>
    </submittedName>
</protein>
<dbReference type="Proteomes" id="UP001152467">
    <property type="component" value="Unassembled WGS sequence"/>
</dbReference>
<sequence>MHLKTTDLTQTKQWLNDAQKQQVGGVIQASFANVNVKDYLAKYFECAKPHQRKLRLYYDNDKLVGYCLLTFSDEINITVIRASAAFLPKFRQGGNTFAFSLSQSIKAWLTRPWRKHYYADTMLSPAMYRAIAKKTGVIWPHLTHQAPSQLFERFNSGGLLSQFNSLRCLVEVNRASKYSQQDLIAFKTSAKLEVQYYCQVNPGFDKGIALFVIIPVNLAQIAKTLYKNLSRK</sequence>
<dbReference type="EMBL" id="CAMAPC010000003">
    <property type="protein sequence ID" value="CAH9052728.1"/>
    <property type="molecule type" value="Genomic_DNA"/>
</dbReference>
<keyword evidence="2" id="KW-1185">Reference proteome</keyword>
<name>A0A9W4QTN0_9GAMM</name>
<proteinExistence type="predicted"/>
<comment type="caution">
    <text evidence="1">The sequence shown here is derived from an EMBL/GenBank/DDBJ whole genome shotgun (WGS) entry which is preliminary data.</text>
</comment>
<gene>
    <name evidence="1" type="ORF">PSECIP111854_01030</name>
</gene>
<evidence type="ECO:0000313" key="1">
    <source>
        <dbReference type="EMBL" id="CAH9052728.1"/>
    </source>
</evidence>
<organism evidence="1 2">
    <name type="scientific">Pseudoalteromonas holothuriae</name>
    <dbReference type="NCBI Taxonomy" id="2963714"/>
    <lineage>
        <taxon>Bacteria</taxon>
        <taxon>Pseudomonadati</taxon>
        <taxon>Pseudomonadota</taxon>
        <taxon>Gammaproteobacteria</taxon>
        <taxon>Alteromonadales</taxon>
        <taxon>Pseudoalteromonadaceae</taxon>
        <taxon>Pseudoalteromonas</taxon>
    </lineage>
</organism>
<accession>A0A9W4QTN0</accession>
<evidence type="ECO:0000313" key="2">
    <source>
        <dbReference type="Proteomes" id="UP001152467"/>
    </source>
</evidence>
<reference evidence="1" key="1">
    <citation type="submission" date="2022-07" db="EMBL/GenBank/DDBJ databases">
        <authorList>
            <person name="Criscuolo A."/>
        </authorList>
    </citation>
    <scope>NUCLEOTIDE SEQUENCE</scope>
    <source>
        <strain evidence="1">CIP111854</strain>
    </source>
</reference>